<feature type="compositionally biased region" description="Basic and acidic residues" evidence="1">
    <location>
        <begin position="43"/>
        <end position="56"/>
    </location>
</feature>
<accession>I1NLG0</accession>
<evidence type="ECO:0000313" key="2">
    <source>
        <dbReference type="EnsemblPlants" id="ORGLA01G0070000.1"/>
    </source>
</evidence>
<evidence type="ECO:0000313" key="3">
    <source>
        <dbReference type="Proteomes" id="UP000007306"/>
    </source>
</evidence>
<protein>
    <submittedName>
        <fullName evidence="2">Uncharacterized protein</fullName>
    </submittedName>
</protein>
<name>I1NLG0_ORYGL</name>
<dbReference type="OMA" id="LMEPCEV"/>
<organism evidence="2 3">
    <name type="scientific">Oryza glaberrima</name>
    <name type="common">African rice</name>
    <dbReference type="NCBI Taxonomy" id="4538"/>
    <lineage>
        <taxon>Eukaryota</taxon>
        <taxon>Viridiplantae</taxon>
        <taxon>Streptophyta</taxon>
        <taxon>Embryophyta</taxon>
        <taxon>Tracheophyta</taxon>
        <taxon>Spermatophyta</taxon>
        <taxon>Magnoliopsida</taxon>
        <taxon>Liliopsida</taxon>
        <taxon>Poales</taxon>
        <taxon>Poaceae</taxon>
        <taxon>BOP clade</taxon>
        <taxon>Oryzoideae</taxon>
        <taxon>Oryzeae</taxon>
        <taxon>Oryzinae</taxon>
        <taxon>Oryza</taxon>
    </lineage>
</organism>
<proteinExistence type="predicted"/>
<dbReference type="EnsemblPlants" id="ORGLA01G0070000.1">
    <property type="protein sequence ID" value="ORGLA01G0070000.1"/>
    <property type="gene ID" value="ORGLA01G0070000"/>
</dbReference>
<dbReference type="AlphaFoldDB" id="I1NLG0"/>
<reference evidence="2 3" key="2">
    <citation type="submission" date="2018-04" db="EMBL/GenBank/DDBJ databases">
        <title>OglaRS2 (Oryza glaberrima Reference Sequence Version 2).</title>
        <authorList>
            <person name="Zhang J."/>
            <person name="Kudrna D."/>
            <person name="Lee S."/>
            <person name="Talag J."/>
            <person name="Rajasekar S."/>
            <person name="Wing R.A."/>
        </authorList>
    </citation>
    <scope>NUCLEOTIDE SEQUENCE [LARGE SCALE GENOMIC DNA]</scope>
    <source>
        <strain evidence="2 3">cv. IRGC 96717</strain>
    </source>
</reference>
<reference evidence="2" key="1">
    <citation type="submission" date="2015-06" db="UniProtKB">
        <authorList>
            <consortium name="EnsemblPlants"/>
        </authorList>
    </citation>
    <scope>IDENTIFICATION</scope>
</reference>
<feature type="region of interest" description="Disordered" evidence="1">
    <location>
        <begin position="1"/>
        <end position="71"/>
    </location>
</feature>
<dbReference type="Proteomes" id="UP000007306">
    <property type="component" value="Chromosome 1"/>
</dbReference>
<dbReference type="Gramene" id="ORGLA01G0070000.1">
    <property type="protein sequence ID" value="ORGLA01G0070000.1"/>
    <property type="gene ID" value="ORGLA01G0070000"/>
</dbReference>
<keyword evidence="3" id="KW-1185">Reference proteome</keyword>
<sequence>ALRSPPPQGGLLMEPCEVGKPVEGSWLRRPRNQLKGSEGLEAQSRDPETPESEPRMASRSGHGHCSPSNHH</sequence>
<evidence type="ECO:0000256" key="1">
    <source>
        <dbReference type="SAM" id="MobiDB-lite"/>
    </source>
</evidence>
<dbReference type="HOGENOM" id="CLU_2747573_0_0_1"/>